<proteinExistence type="predicted"/>
<dbReference type="InterPro" id="IPR001345">
    <property type="entry name" value="PG/BPGM_mutase_AS"/>
</dbReference>
<evidence type="ECO:0000256" key="1">
    <source>
        <dbReference type="PIRSR" id="PIRSR613078-1"/>
    </source>
</evidence>
<dbReference type="Proteomes" id="UP001143981">
    <property type="component" value="Unassembled WGS sequence"/>
</dbReference>
<dbReference type="SMART" id="SM00855">
    <property type="entry name" value="PGAM"/>
    <property type="match status" value="1"/>
</dbReference>
<comment type="caution">
    <text evidence="3">The sequence shown here is derived from an EMBL/GenBank/DDBJ whole genome shotgun (WGS) entry which is preliminary data.</text>
</comment>
<dbReference type="InterPro" id="IPR050275">
    <property type="entry name" value="PGM_Phosphatase"/>
</dbReference>
<gene>
    <name evidence="3" type="ORF">LPJ61_001799</name>
</gene>
<dbReference type="GO" id="GO:0016791">
    <property type="term" value="F:phosphatase activity"/>
    <property type="evidence" value="ECO:0007669"/>
    <property type="project" value="TreeGrafter"/>
</dbReference>
<dbReference type="PANTHER" id="PTHR48100:SF62">
    <property type="entry name" value="GLUCOSYL-3-PHOSPHOGLYCERATE PHOSPHATASE"/>
    <property type="match status" value="1"/>
</dbReference>
<sequence length="280" mass="29743">MTEARGDTAPLALFLVRHGETEVNRRNCVQGMRVDPPLNERGRRQAACLAQRFAAVAVDWVVTSGARRAIETGAAIHGIHPGAPLSRFAALNELEFGDLEGTHVAAGYNELVEQWDGLHRGDLCAPGPLGESPADCARRALACLHHVVETAVAEGRRCVCVVVHSRVIQIVLAAMLDGTLDTMGAYKQKKAAVNVVDVWPGTGAAAGAQWPFRCTAREINSTAHMPSDVVSRVSSASSLAHQRGRDELIRFETDSSGALVLRQLSDSAGGASHAPAAHAR</sequence>
<evidence type="ECO:0000256" key="2">
    <source>
        <dbReference type="PIRSR" id="PIRSR613078-2"/>
    </source>
</evidence>
<evidence type="ECO:0000313" key="3">
    <source>
        <dbReference type="EMBL" id="KAJ1732938.1"/>
    </source>
</evidence>
<reference evidence="3" key="1">
    <citation type="submission" date="2022-07" db="EMBL/GenBank/DDBJ databases">
        <title>Phylogenomic reconstructions and comparative analyses of Kickxellomycotina fungi.</title>
        <authorList>
            <person name="Reynolds N.K."/>
            <person name="Stajich J.E."/>
            <person name="Barry K."/>
            <person name="Grigoriev I.V."/>
            <person name="Crous P."/>
            <person name="Smith M.E."/>
        </authorList>
    </citation>
    <scope>NUCLEOTIDE SEQUENCE</scope>
    <source>
        <strain evidence="3">BCRC 34381</strain>
    </source>
</reference>
<evidence type="ECO:0008006" key="5">
    <source>
        <dbReference type="Google" id="ProtNLM"/>
    </source>
</evidence>
<dbReference type="SUPFAM" id="SSF53254">
    <property type="entry name" value="Phosphoglycerate mutase-like"/>
    <property type="match status" value="1"/>
</dbReference>
<dbReference type="PROSITE" id="PS00175">
    <property type="entry name" value="PG_MUTASE"/>
    <property type="match status" value="1"/>
</dbReference>
<dbReference type="Gene3D" id="3.40.50.1240">
    <property type="entry name" value="Phosphoglycerate mutase-like"/>
    <property type="match status" value="1"/>
</dbReference>
<protein>
    <recommendedName>
        <fullName evidence="5">Phosphoglycerate mutase-like protein</fullName>
    </recommendedName>
</protein>
<dbReference type="Pfam" id="PF00300">
    <property type="entry name" value="His_Phos_1"/>
    <property type="match status" value="1"/>
</dbReference>
<dbReference type="InterPro" id="IPR013078">
    <property type="entry name" value="His_Pase_superF_clade-1"/>
</dbReference>
<dbReference type="InterPro" id="IPR029033">
    <property type="entry name" value="His_PPase_superfam"/>
</dbReference>
<keyword evidence="4" id="KW-1185">Reference proteome</keyword>
<feature type="binding site" evidence="2">
    <location>
        <begin position="17"/>
        <end position="24"/>
    </location>
    <ligand>
        <name>substrate</name>
    </ligand>
</feature>
<dbReference type="GO" id="GO:0005737">
    <property type="term" value="C:cytoplasm"/>
    <property type="evidence" value="ECO:0007669"/>
    <property type="project" value="TreeGrafter"/>
</dbReference>
<name>A0A9W8D095_9FUNG</name>
<dbReference type="CDD" id="cd07067">
    <property type="entry name" value="HP_PGM_like"/>
    <property type="match status" value="1"/>
</dbReference>
<dbReference type="EMBL" id="JANBOI010000181">
    <property type="protein sequence ID" value="KAJ1732938.1"/>
    <property type="molecule type" value="Genomic_DNA"/>
</dbReference>
<feature type="active site" description="Tele-phosphohistidine intermediate" evidence="1">
    <location>
        <position position="18"/>
    </location>
</feature>
<evidence type="ECO:0000313" key="4">
    <source>
        <dbReference type="Proteomes" id="UP001143981"/>
    </source>
</evidence>
<accession>A0A9W8D095</accession>
<dbReference type="OrthoDB" id="354304at2759"/>
<feature type="active site" description="Proton donor/acceptor" evidence="1">
    <location>
        <position position="93"/>
    </location>
</feature>
<dbReference type="PANTHER" id="PTHR48100">
    <property type="entry name" value="BROAD-SPECIFICITY PHOSPHATASE YOR283W-RELATED"/>
    <property type="match status" value="1"/>
</dbReference>
<organism evidence="3 4">
    <name type="scientific">Coemansia biformis</name>
    <dbReference type="NCBI Taxonomy" id="1286918"/>
    <lineage>
        <taxon>Eukaryota</taxon>
        <taxon>Fungi</taxon>
        <taxon>Fungi incertae sedis</taxon>
        <taxon>Zoopagomycota</taxon>
        <taxon>Kickxellomycotina</taxon>
        <taxon>Kickxellomycetes</taxon>
        <taxon>Kickxellales</taxon>
        <taxon>Kickxellaceae</taxon>
        <taxon>Coemansia</taxon>
    </lineage>
</organism>
<dbReference type="AlphaFoldDB" id="A0A9W8D095"/>
<feature type="binding site" evidence="2">
    <location>
        <position position="68"/>
    </location>
    <ligand>
        <name>substrate</name>
    </ligand>
</feature>